<evidence type="ECO:0000313" key="2">
    <source>
        <dbReference type="EMBL" id="KAJ5367843.1"/>
    </source>
</evidence>
<protein>
    <submittedName>
        <fullName evidence="2">Uncharacterized protein</fullName>
    </submittedName>
</protein>
<accession>A0A9W9S1J4</accession>
<gene>
    <name evidence="2" type="ORF">N7541_001784</name>
</gene>
<feature type="compositionally biased region" description="Basic and acidic residues" evidence="1">
    <location>
        <begin position="41"/>
        <end position="70"/>
    </location>
</feature>
<feature type="region of interest" description="Disordered" evidence="1">
    <location>
        <begin position="35"/>
        <end position="81"/>
    </location>
</feature>
<proteinExistence type="predicted"/>
<organism evidence="2 3">
    <name type="scientific">Penicillium brevicompactum</name>
    <dbReference type="NCBI Taxonomy" id="5074"/>
    <lineage>
        <taxon>Eukaryota</taxon>
        <taxon>Fungi</taxon>
        <taxon>Dikarya</taxon>
        <taxon>Ascomycota</taxon>
        <taxon>Pezizomycotina</taxon>
        <taxon>Eurotiomycetes</taxon>
        <taxon>Eurotiomycetidae</taxon>
        <taxon>Eurotiales</taxon>
        <taxon>Aspergillaceae</taxon>
        <taxon>Penicillium</taxon>
    </lineage>
</organism>
<keyword evidence="3" id="KW-1185">Reference proteome</keyword>
<sequence length="81" mass="9120">MADQERRGLERAKTEFAIGISNNVAGPLDAAATALKKKRGQRPEEQFIAPPDRKRMQEQGEVAQESREHVTATIARQYDQK</sequence>
<reference evidence="2" key="2">
    <citation type="journal article" date="2023" name="IMA Fungus">
        <title>Comparative genomic study of the Penicillium genus elucidates a diverse pangenome and 15 lateral gene transfer events.</title>
        <authorList>
            <person name="Petersen C."/>
            <person name="Sorensen T."/>
            <person name="Nielsen M.R."/>
            <person name="Sondergaard T.E."/>
            <person name="Sorensen J.L."/>
            <person name="Fitzpatrick D.A."/>
            <person name="Frisvad J.C."/>
            <person name="Nielsen K.L."/>
        </authorList>
    </citation>
    <scope>NUCLEOTIDE SEQUENCE</scope>
    <source>
        <strain evidence="2">IBT 35675</strain>
    </source>
</reference>
<dbReference type="Proteomes" id="UP001148299">
    <property type="component" value="Unassembled WGS sequence"/>
</dbReference>
<dbReference type="AlphaFoldDB" id="A0A9W9S1J4"/>
<name>A0A9W9S1J4_PENBR</name>
<dbReference type="EMBL" id="JAPZBR010000001">
    <property type="protein sequence ID" value="KAJ5367843.1"/>
    <property type="molecule type" value="Genomic_DNA"/>
</dbReference>
<reference evidence="2" key="1">
    <citation type="submission" date="2022-12" db="EMBL/GenBank/DDBJ databases">
        <authorList>
            <person name="Petersen C."/>
        </authorList>
    </citation>
    <scope>NUCLEOTIDE SEQUENCE</scope>
    <source>
        <strain evidence="2">IBT 35675</strain>
    </source>
</reference>
<evidence type="ECO:0000313" key="3">
    <source>
        <dbReference type="Proteomes" id="UP001148299"/>
    </source>
</evidence>
<evidence type="ECO:0000256" key="1">
    <source>
        <dbReference type="SAM" id="MobiDB-lite"/>
    </source>
</evidence>
<comment type="caution">
    <text evidence="2">The sequence shown here is derived from an EMBL/GenBank/DDBJ whole genome shotgun (WGS) entry which is preliminary data.</text>
</comment>